<dbReference type="Pfam" id="PF01494">
    <property type="entry name" value="FAD_binding_3"/>
    <property type="match status" value="1"/>
</dbReference>
<evidence type="ECO:0000259" key="5">
    <source>
        <dbReference type="Pfam" id="PF01494"/>
    </source>
</evidence>
<feature type="domain" description="Phenol hydroxylase-like C-terminal dimerisation" evidence="6">
    <location>
        <begin position="268"/>
        <end position="348"/>
    </location>
</feature>
<dbReference type="PANTHER" id="PTHR43004:SF4">
    <property type="entry name" value="FAD-BINDING DOMAIN-CONTAINING PROTEIN"/>
    <property type="match status" value="1"/>
</dbReference>
<keyword evidence="2" id="KW-0285">Flavoprotein</keyword>
<dbReference type="GO" id="GO:0071949">
    <property type="term" value="F:FAD binding"/>
    <property type="evidence" value="ECO:0007669"/>
    <property type="project" value="InterPro"/>
</dbReference>
<evidence type="ECO:0000256" key="2">
    <source>
        <dbReference type="ARBA" id="ARBA00022630"/>
    </source>
</evidence>
<dbReference type="InterPro" id="IPR036249">
    <property type="entry name" value="Thioredoxin-like_sf"/>
</dbReference>
<dbReference type="Proteomes" id="UP001215280">
    <property type="component" value="Unassembled WGS sequence"/>
</dbReference>
<protein>
    <submittedName>
        <fullName evidence="7">Uncharacterized protein</fullName>
    </submittedName>
</protein>
<dbReference type="InterPro" id="IPR038220">
    <property type="entry name" value="PHOX_C_sf"/>
</dbReference>
<evidence type="ECO:0000313" key="7">
    <source>
        <dbReference type="EMBL" id="KAJ7721429.1"/>
    </source>
</evidence>
<feature type="domain" description="FAD-binding" evidence="5">
    <location>
        <begin position="145"/>
        <end position="199"/>
    </location>
</feature>
<proteinExistence type="inferred from homology"/>
<dbReference type="InterPro" id="IPR050641">
    <property type="entry name" value="RIFMO-like"/>
</dbReference>
<evidence type="ECO:0000256" key="1">
    <source>
        <dbReference type="ARBA" id="ARBA00007801"/>
    </source>
</evidence>
<keyword evidence="8" id="KW-1185">Reference proteome</keyword>
<dbReference type="PANTHER" id="PTHR43004">
    <property type="entry name" value="TRK SYSTEM POTASSIUM UPTAKE PROTEIN"/>
    <property type="match status" value="1"/>
</dbReference>
<gene>
    <name evidence="7" type="ORF">DFH07DRAFT_784115</name>
</gene>
<dbReference type="GO" id="GO:0016709">
    <property type="term" value="F:oxidoreductase activity, acting on paired donors, with incorporation or reduction of molecular oxygen, NAD(P)H as one donor, and incorporation of one atom of oxygen"/>
    <property type="evidence" value="ECO:0007669"/>
    <property type="project" value="UniProtKB-ARBA"/>
</dbReference>
<evidence type="ECO:0000259" key="6">
    <source>
        <dbReference type="Pfam" id="PF07976"/>
    </source>
</evidence>
<sequence length="353" mass="39303">MNGVGVMPFFVVMRSLGLGDTTIAHGNRIFERTFWDMTADSSACKTMLDFFPAELDIEDLYVLSMRQGLIEKILTDATTAECGVTVLIDTRLDEQDPDSGPVIVTLKSEYGETRGVQARHDHPPRADQREKLHSVLFRGGVWVADVTTKIHKVLHPYTFTWDEINWSTIYTVGQRIASAFNVKKCIFLTGDAAHLHSPKALVETGIVKPEVLSTYVLERGGVARHLVEMDAELIQLFADHGKSSNPEDIQKLVTFQRDHFAFQAGTNITYAPNNMVDSVAHQPSPMVKIIGGKGLIVGRRLLPACVRRYSDGLPSRILDAAPYNGRFTIFICLGDLTVAGKVEQLRMLRDLVY</sequence>
<name>A0AAD7HID1_9AGAR</name>
<evidence type="ECO:0000256" key="3">
    <source>
        <dbReference type="ARBA" id="ARBA00022827"/>
    </source>
</evidence>
<dbReference type="InterPro" id="IPR012941">
    <property type="entry name" value="Phe_hydrox_C_dim_dom"/>
</dbReference>
<dbReference type="InterPro" id="IPR036188">
    <property type="entry name" value="FAD/NAD-bd_sf"/>
</dbReference>
<dbReference type="SUPFAM" id="SSF51905">
    <property type="entry name" value="FAD/NAD(P)-binding domain"/>
    <property type="match status" value="1"/>
</dbReference>
<evidence type="ECO:0000313" key="8">
    <source>
        <dbReference type="Proteomes" id="UP001215280"/>
    </source>
</evidence>
<dbReference type="Gene3D" id="3.40.30.20">
    <property type="match status" value="1"/>
</dbReference>
<dbReference type="Gene3D" id="3.50.50.60">
    <property type="entry name" value="FAD/NAD(P)-binding domain"/>
    <property type="match status" value="2"/>
</dbReference>
<dbReference type="AlphaFoldDB" id="A0AAD7HID1"/>
<dbReference type="Gene3D" id="3.30.9.10">
    <property type="entry name" value="D-Amino Acid Oxidase, subunit A, domain 2"/>
    <property type="match status" value="1"/>
</dbReference>
<comment type="caution">
    <text evidence="7">The sequence shown here is derived from an EMBL/GenBank/DDBJ whole genome shotgun (WGS) entry which is preliminary data.</text>
</comment>
<dbReference type="SUPFAM" id="SSF54373">
    <property type="entry name" value="FAD-linked reductases, C-terminal domain"/>
    <property type="match status" value="1"/>
</dbReference>
<dbReference type="InterPro" id="IPR002938">
    <property type="entry name" value="FAD-bd"/>
</dbReference>
<evidence type="ECO:0000256" key="4">
    <source>
        <dbReference type="ARBA" id="ARBA00023002"/>
    </source>
</evidence>
<dbReference type="SUPFAM" id="SSF52833">
    <property type="entry name" value="Thioredoxin-like"/>
    <property type="match status" value="1"/>
</dbReference>
<reference evidence="7" key="1">
    <citation type="submission" date="2023-03" db="EMBL/GenBank/DDBJ databases">
        <title>Massive genome expansion in bonnet fungi (Mycena s.s.) driven by repeated elements and novel gene families across ecological guilds.</title>
        <authorList>
            <consortium name="Lawrence Berkeley National Laboratory"/>
            <person name="Harder C.B."/>
            <person name="Miyauchi S."/>
            <person name="Viragh M."/>
            <person name="Kuo A."/>
            <person name="Thoen E."/>
            <person name="Andreopoulos B."/>
            <person name="Lu D."/>
            <person name="Skrede I."/>
            <person name="Drula E."/>
            <person name="Henrissat B."/>
            <person name="Morin E."/>
            <person name="Kohler A."/>
            <person name="Barry K."/>
            <person name="LaButti K."/>
            <person name="Morin E."/>
            <person name="Salamov A."/>
            <person name="Lipzen A."/>
            <person name="Mereny Z."/>
            <person name="Hegedus B."/>
            <person name="Baldrian P."/>
            <person name="Stursova M."/>
            <person name="Weitz H."/>
            <person name="Taylor A."/>
            <person name="Grigoriev I.V."/>
            <person name="Nagy L.G."/>
            <person name="Martin F."/>
            <person name="Kauserud H."/>
        </authorList>
    </citation>
    <scope>NUCLEOTIDE SEQUENCE</scope>
    <source>
        <strain evidence="7">CBHHK188m</strain>
    </source>
</reference>
<accession>A0AAD7HID1</accession>
<comment type="similarity">
    <text evidence="1">Belongs to the PheA/TfdB FAD monooxygenase family.</text>
</comment>
<dbReference type="EMBL" id="JARJLG010000268">
    <property type="protein sequence ID" value="KAJ7721429.1"/>
    <property type="molecule type" value="Genomic_DNA"/>
</dbReference>
<keyword evidence="3" id="KW-0274">FAD</keyword>
<keyword evidence="4" id="KW-0560">Oxidoreductase</keyword>
<organism evidence="7 8">
    <name type="scientific">Mycena maculata</name>
    <dbReference type="NCBI Taxonomy" id="230809"/>
    <lineage>
        <taxon>Eukaryota</taxon>
        <taxon>Fungi</taxon>
        <taxon>Dikarya</taxon>
        <taxon>Basidiomycota</taxon>
        <taxon>Agaricomycotina</taxon>
        <taxon>Agaricomycetes</taxon>
        <taxon>Agaricomycetidae</taxon>
        <taxon>Agaricales</taxon>
        <taxon>Marasmiineae</taxon>
        <taxon>Mycenaceae</taxon>
        <taxon>Mycena</taxon>
    </lineage>
</organism>
<dbReference type="Pfam" id="PF07976">
    <property type="entry name" value="Phe_hydrox_dim"/>
    <property type="match status" value="1"/>
</dbReference>